<dbReference type="OrthoDB" id="9809261at2"/>
<dbReference type="Proteomes" id="UP000036520">
    <property type="component" value="Chromosome"/>
</dbReference>
<organism evidence="5 6">
    <name type="scientific">Cyclobacterium amurskyense</name>
    <dbReference type="NCBI Taxonomy" id="320787"/>
    <lineage>
        <taxon>Bacteria</taxon>
        <taxon>Pseudomonadati</taxon>
        <taxon>Bacteroidota</taxon>
        <taxon>Cytophagia</taxon>
        <taxon>Cytophagales</taxon>
        <taxon>Cyclobacteriaceae</taxon>
        <taxon>Cyclobacterium</taxon>
    </lineage>
</organism>
<evidence type="ECO:0000256" key="3">
    <source>
        <dbReference type="ARBA" id="ARBA00022801"/>
    </source>
</evidence>
<dbReference type="Pfam" id="PF22244">
    <property type="entry name" value="GCE_fung"/>
    <property type="match status" value="1"/>
</dbReference>
<name>A0A0H4PL96_9BACT</name>
<dbReference type="InterPro" id="IPR054579">
    <property type="entry name" value="GCE-like_dom"/>
</dbReference>
<keyword evidence="1" id="KW-0719">Serine esterase</keyword>
<keyword evidence="2" id="KW-0732">Signal</keyword>
<evidence type="ECO:0000256" key="1">
    <source>
        <dbReference type="ARBA" id="ARBA00022487"/>
    </source>
</evidence>
<keyword evidence="3" id="KW-0378">Hydrolase</keyword>
<protein>
    <submittedName>
        <fullName evidence="5">Putative acetyl xylan esterase</fullName>
    </submittedName>
</protein>
<dbReference type="InterPro" id="IPR029058">
    <property type="entry name" value="AB_hydrolase_fold"/>
</dbReference>
<reference evidence="5 6" key="1">
    <citation type="submission" date="2015-07" db="EMBL/GenBank/DDBJ databases">
        <authorList>
            <person name="Kim K.M."/>
        </authorList>
    </citation>
    <scope>NUCLEOTIDE SEQUENCE [LARGE SCALE GENOMIC DNA]</scope>
    <source>
        <strain evidence="5 6">KCTC 12363</strain>
    </source>
</reference>
<keyword evidence="6" id="KW-1185">Reference proteome</keyword>
<dbReference type="Gene3D" id="3.40.50.1820">
    <property type="entry name" value="alpha/beta hydrolase"/>
    <property type="match status" value="1"/>
</dbReference>
<evidence type="ECO:0000313" key="6">
    <source>
        <dbReference type="Proteomes" id="UP000036520"/>
    </source>
</evidence>
<dbReference type="RefSeq" id="WP_048643867.1">
    <property type="nucleotide sequence ID" value="NZ_CP012040.1"/>
</dbReference>
<sequence>MTHKSLLYFFLLSILPCLVFGQKDANKDESKVPEYSIPDIFVNLKGQEINSIQDWVHKRRPEIVNLFEDNVYGNMPKAIDAINFTTVNEDKMAMNGMATLKEVDIEVTNRSKKITIRLILFIPNRKNQPAPVFLLINHRDPENIDPTRKTKMGFWPAEEIIQRGYAAATFHVKDVSDDDKVTFTEDILNTLYPEELEKENGMRGLGAWAWGAMRAMDYFETAPEIDSKKAAVIGHSRGGKASLWTGASDPRWAITISNESGCGGAALSRRKFGETVKVINTVFPYWFTDNFNKYNDNEALLPIDQHMLIASIAPRAVYVASASEDLWADPKGEYTSLQLGTRVHREIYNMEGNFPKVINAPGNPVHLPYAGHHIREGKHNLTPYDWNLFMDFADKHYGYKSGQ</sequence>
<dbReference type="STRING" id="320787.CA2015_4462"/>
<feature type="domain" description="4-O-methyl-glucuronoyl methylesterase-like" evidence="4">
    <location>
        <begin position="105"/>
        <end position="345"/>
    </location>
</feature>
<accession>A0A0H4PL96</accession>
<dbReference type="AlphaFoldDB" id="A0A0H4PL96"/>
<evidence type="ECO:0000259" key="4">
    <source>
        <dbReference type="Pfam" id="PF22244"/>
    </source>
</evidence>
<proteinExistence type="predicted"/>
<dbReference type="GO" id="GO:0052689">
    <property type="term" value="F:carboxylic ester hydrolase activity"/>
    <property type="evidence" value="ECO:0007669"/>
    <property type="project" value="UniProtKB-KW"/>
</dbReference>
<dbReference type="SUPFAM" id="SSF53474">
    <property type="entry name" value="alpha/beta-Hydrolases"/>
    <property type="match status" value="1"/>
</dbReference>
<dbReference type="EMBL" id="CP012040">
    <property type="protein sequence ID" value="AKP53803.1"/>
    <property type="molecule type" value="Genomic_DNA"/>
</dbReference>
<dbReference type="KEGG" id="camu:CA2015_4462"/>
<evidence type="ECO:0000256" key="2">
    <source>
        <dbReference type="ARBA" id="ARBA00022729"/>
    </source>
</evidence>
<evidence type="ECO:0000313" key="5">
    <source>
        <dbReference type="EMBL" id="AKP53803.1"/>
    </source>
</evidence>
<gene>
    <name evidence="5" type="ORF">CA2015_4462</name>
</gene>